<dbReference type="Gene3D" id="3.40.190.10">
    <property type="entry name" value="Periplasmic binding protein-like II"/>
    <property type="match status" value="1"/>
</dbReference>
<dbReference type="EMBL" id="JAEUXJ010000002">
    <property type="protein sequence ID" value="MBL6454910.1"/>
    <property type="molecule type" value="Genomic_DNA"/>
</dbReference>
<dbReference type="Proteomes" id="UP000606490">
    <property type="component" value="Unassembled WGS sequence"/>
</dbReference>
<proteinExistence type="inferred from homology"/>
<feature type="signal peptide" evidence="2">
    <location>
        <begin position="1"/>
        <end position="17"/>
    </location>
</feature>
<accession>A0ABS1UZS4</accession>
<dbReference type="InterPro" id="IPR005064">
    <property type="entry name" value="BUG"/>
</dbReference>
<evidence type="ECO:0000313" key="3">
    <source>
        <dbReference type="EMBL" id="MBL6454910.1"/>
    </source>
</evidence>
<dbReference type="PIRSF" id="PIRSF017082">
    <property type="entry name" value="YflP"/>
    <property type="match status" value="1"/>
</dbReference>
<organism evidence="3 4">
    <name type="scientific">Belnapia mucosa</name>
    <dbReference type="NCBI Taxonomy" id="2804532"/>
    <lineage>
        <taxon>Bacteria</taxon>
        <taxon>Pseudomonadati</taxon>
        <taxon>Pseudomonadota</taxon>
        <taxon>Alphaproteobacteria</taxon>
        <taxon>Acetobacterales</taxon>
        <taxon>Roseomonadaceae</taxon>
        <taxon>Belnapia</taxon>
    </lineage>
</organism>
<comment type="caution">
    <text evidence="3">The sequence shown here is derived from an EMBL/GenBank/DDBJ whole genome shotgun (WGS) entry which is preliminary data.</text>
</comment>
<gene>
    <name evidence="3" type="ORF">JMJ55_06215</name>
</gene>
<sequence>MRALLTLLLLVPLAAAAQGGPPIRMIVPFAPGGASDTTARLVVPPLAAALGRVIVIENRPGAGGMLGAEAIARAAPDGTTLGISNTSPHGIVPLAQERPPYDSDRDFTHIVLVAETPTVLLVPAGSRFHGFADYLRAAESWRQGLSFASTGIGSLQHLQGELLARLTGARLIHVPYRGTGPALQDLVSGQVDSLLTPLAGTTGALAGGQARALAVSSAEPFAALPGVPTYAALGFPQLTATSWTGISGPRGLPPALVARINAEVNRITAAPDLARRLEAAGLYPPARPLDAAAYQRVVADFATVWGPVVKTAGIRPD</sequence>
<dbReference type="PANTHER" id="PTHR42928">
    <property type="entry name" value="TRICARBOXYLATE-BINDING PROTEIN"/>
    <property type="match status" value="1"/>
</dbReference>
<evidence type="ECO:0000256" key="1">
    <source>
        <dbReference type="ARBA" id="ARBA00006987"/>
    </source>
</evidence>
<dbReference type="CDD" id="cd07012">
    <property type="entry name" value="PBP2_Bug_TTT"/>
    <property type="match status" value="1"/>
</dbReference>
<dbReference type="Gene3D" id="3.40.190.150">
    <property type="entry name" value="Bordetella uptake gene, domain 1"/>
    <property type="match status" value="1"/>
</dbReference>
<evidence type="ECO:0000313" key="4">
    <source>
        <dbReference type="Proteomes" id="UP000606490"/>
    </source>
</evidence>
<reference evidence="3 4" key="1">
    <citation type="submission" date="2021-01" db="EMBL/GenBank/DDBJ databases">
        <title>Belnapia mucosa sp. nov. and Belnapia arida sp. nov., isolated from the Tabernas Desert (Almeria, Spain).</title>
        <authorList>
            <person name="Molina-Menor E."/>
            <person name="Vidal-Verdu A."/>
            <person name="Calonge A."/>
            <person name="Satari L."/>
            <person name="Pereto Magraner J."/>
            <person name="Porcar Miralles M."/>
        </authorList>
    </citation>
    <scope>NUCLEOTIDE SEQUENCE [LARGE SCALE GENOMIC DNA]</scope>
    <source>
        <strain evidence="3 4">T6</strain>
    </source>
</reference>
<protein>
    <submittedName>
        <fullName evidence="3">Tripartite tricarboxylate transporter substrate binding protein</fullName>
    </submittedName>
</protein>
<keyword evidence="4" id="KW-1185">Reference proteome</keyword>
<evidence type="ECO:0000256" key="2">
    <source>
        <dbReference type="SAM" id="SignalP"/>
    </source>
</evidence>
<comment type="similarity">
    <text evidence="1">Belongs to the UPF0065 (bug) family.</text>
</comment>
<feature type="chain" id="PRO_5045362930" evidence="2">
    <location>
        <begin position="18"/>
        <end position="317"/>
    </location>
</feature>
<dbReference type="Pfam" id="PF03401">
    <property type="entry name" value="TctC"/>
    <property type="match status" value="1"/>
</dbReference>
<dbReference type="SUPFAM" id="SSF53850">
    <property type="entry name" value="Periplasmic binding protein-like II"/>
    <property type="match status" value="1"/>
</dbReference>
<dbReference type="InterPro" id="IPR042100">
    <property type="entry name" value="Bug_dom1"/>
</dbReference>
<dbReference type="RefSeq" id="WP_202824644.1">
    <property type="nucleotide sequence ID" value="NZ_JAEUXJ010000002.1"/>
</dbReference>
<keyword evidence="2" id="KW-0732">Signal</keyword>
<name>A0ABS1UZS4_9PROT</name>
<dbReference type="PANTHER" id="PTHR42928:SF5">
    <property type="entry name" value="BLR1237 PROTEIN"/>
    <property type="match status" value="1"/>
</dbReference>